<organism evidence="13 14">
    <name type="scientific">Aquatica leii</name>
    <dbReference type="NCBI Taxonomy" id="1421715"/>
    <lineage>
        <taxon>Eukaryota</taxon>
        <taxon>Metazoa</taxon>
        <taxon>Ecdysozoa</taxon>
        <taxon>Arthropoda</taxon>
        <taxon>Hexapoda</taxon>
        <taxon>Insecta</taxon>
        <taxon>Pterygota</taxon>
        <taxon>Neoptera</taxon>
        <taxon>Endopterygota</taxon>
        <taxon>Coleoptera</taxon>
        <taxon>Polyphaga</taxon>
        <taxon>Elateriformia</taxon>
        <taxon>Elateroidea</taxon>
        <taxon>Lampyridae</taxon>
        <taxon>Luciolinae</taxon>
        <taxon>Aquatica</taxon>
    </lineage>
</organism>
<dbReference type="InterPro" id="IPR036383">
    <property type="entry name" value="TSP1_rpt_sf"/>
</dbReference>
<dbReference type="EMBL" id="JARPUR010000008">
    <property type="protein sequence ID" value="KAK4871777.1"/>
    <property type="molecule type" value="Genomic_DNA"/>
</dbReference>
<dbReference type="SUPFAM" id="SSF101912">
    <property type="entry name" value="Sema domain"/>
    <property type="match status" value="1"/>
</dbReference>
<dbReference type="SUPFAM" id="SSF82895">
    <property type="entry name" value="TSP-1 type 1 repeat"/>
    <property type="match status" value="5"/>
</dbReference>
<dbReference type="InterPro" id="IPR000884">
    <property type="entry name" value="TSP1_rpt"/>
</dbReference>
<keyword evidence="4" id="KW-0221">Differentiation</keyword>
<dbReference type="GO" id="GO:0030215">
    <property type="term" value="F:semaphorin receptor binding"/>
    <property type="evidence" value="ECO:0007669"/>
    <property type="project" value="InterPro"/>
</dbReference>
<evidence type="ECO:0000313" key="14">
    <source>
        <dbReference type="Proteomes" id="UP001353858"/>
    </source>
</evidence>
<dbReference type="SUPFAM" id="SSF103575">
    <property type="entry name" value="Plexin repeat"/>
    <property type="match status" value="1"/>
</dbReference>
<evidence type="ECO:0000256" key="6">
    <source>
        <dbReference type="ARBA" id="ARBA00022989"/>
    </source>
</evidence>
<evidence type="ECO:0000256" key="3">
    <source>
        <dbReference type="ARBA" id="ARBA00022737"/>
    </source>
</evidence>
<feature type="transmembrane region" description="Helical" evidence="11">
    <location>
        <begin position="1011"/>
        <end position="1035"/>
    </location>
</feature>
<dbReference type="InterPro" id="IPR015943">
    <property type="entry name" value="WD40/YVTN_repeat-like_dom_sf"/>
</dbReference>
<comment type="subcellular location">
    <subcellularLocation>
        <location evidence="1">Membrane</location>
        <topology evidence="1">Single-pass membrane protein</topology>
    </subcellularLocation>
</comment>
<dbReference type="FunFam" id="2.20.100.10:FF:000021">
    <property type="entry name" value="semaphorin-5B isoform X1"/>
    <property type="match status" value="1"/>
</dbReference>
<keyword evidence="8" id="KW-1015">Disulfide bond</keyword>
<dbReference type="InterPro" id="IPR057563">
    <property type="entry name" value="Sema5A/B-like_TSP-1"/>
</dbReference>
<comment type="caution">
    <text evidence="10">Lacks conserved residue(s) required for the propagation of feature annotation.</text>
</comment>
<feature type="domain" description="Sema" evidence="12">
    <location>
        <begin position="102"/>
        <end position="545"/>
    </location>
</feature>
<dbReference type="GO" id="GO:0007411">
    <property type="term" value="P:axon guidance"/>
    <property type="evidence" value="ECO:0007669"/>
    <property type="project" value="TreeGrafter"/>
</dbReference>
<name>A0AAN7PNK4_9COLE</name>
<proteinExistence type="predicted"/>
<dbReference type="Pfam" id="PF23260">
    <property type="entry name" value="TSP1_2"/>
    <property type="match status" value="1"/>
</dbReference>
<keyword evidence="5" id="KW-0524">Neurogenesis</keyword>
<dbReference type="Gene3D" id="2.20.100.10">
    <property type="entry name" value="Thrombospondin type-1 (TSP1) repeat"/>
    <property type="match status" value="5"/>
</dbReference>
<dbReference type="Gene3D" id="3.30.1680.10">
    <property type="entry name" value="ligand-binding face of the semaphorins, domain 2"/>
    <property type="match status" value="1"/>
</dbReference>
<evidence type="ECO:0000256" key="9">
    <source>
        <dbReference type="ARBA" id="ARBA00023180"/>
    </source>
</evidence>
<dbReference type="PROSITE" id="PS51004">
    <property type="entry name" value="SEMA"/>
    <property type="match status" value="1"/>
</dbReference>
<evidence type="ECO:0000256" key="2">
    <source>
        <dbReference type="ARBA" id="ARBA00022692"/>
    </source>
</evidence>
<accession>A0AAN7PNK4</accession>
<evidence type="ECO:0000256" key="10">
    <source>
        <dbReference type="PROSITE-ProRule" id="PRU00352"/>
    </source>
</evidence>
<evidence type="ECO:0000256" key="7">
    <source>
        <dbReference type="ARBA" id="ARBA00023136"/>
    </source>
</evidence>
<keyword evidence="2 11" id="KW-0812">Transmembrane</keyword>
<dbReference type="Pfam" id="PF01403">
    <property type="entry name" value="Sema"/>
    <property type="match status" value="1"/>
</dbReference>
<dbReference type="InterPro" id="IPR036352">
    <property type="entry name" value="Semap_dom_sf"/>
</dbReference>
<dbReference type="GO" id="GO:0030335">
    <property type="term" value="P:positive regulation of cell migration"/>
    <property type="evidence" value="ECO:0007669"/>
    <property type="project" value="TreeGrafter"/>
</dbReference>
<keyword evidence="7 11" id="KW-0472">Membrane</keyword>
<dbReference type="PRINTS" id="PR01705">
    <property type="entry name" value="TSP1REPEAT"/>
</dbReference>
<dbReference type="Pfam" id="PF00090">
    <property type="entry name" value="TSP_1"/>
    <property type="match status" value="5"/>
</dbReference>
<dbReference type="SMART" id="SM00630">
    <property type="entry name" value="Sema"/>
    <property type="match status" value="1"/>
</dbReference>
<gene>
    <name evidence="13" type="ORF">RN001_015901</name>
</gene>
<dbReference type="GO" id="GO:0071526">
    <property type="term" value="P:semaphorin-plexin signaling pathway"/>
    <property type="evidence" value="ECO:0007669"/>
    <property type="project" value="TreeGrafter"/>
</dbReference>
<reference evidence="14" key="1">
    <citation type="submission" date="2023-01" db="EMBL/GenBank/DDBJ databases">
        <title>Key to firefly adult light organ development and bioluminescence: homeobox transcription factors regulate luciferase expression and transportation to peroxisome.</title>
        <authorList>
            <person name="Fu X."/>
        </authorList>
    </citation>
    <scope>NUCLEOTIDE SEQUENCE [LARGE SCALE GENOMIC DNA]</scope>
</reference>
<comment type="caution">
    <text evidence="13">The sequence shown here is derived from an EMBL/GenBank/DDBJ whole genome shotgun (WGS) entry which is preliminary data.</text>
</comment>
<evidence type="ECO:0000256" key="8">
    <source>
        <dbReference type="ARBA" id="ARBA00023157"/>
    </source>
</evidence>
<dbReference type="Gene3D" id="2.130.10.10">
    <property type="entry name" value="YVTN repeat-like/Quinoprotein amine dehydrogenase"/>
    <property type="match status" value="1"/>
</dbReference>
<evidence type="ECO:0000313" key="13">
    <source>
        <dbReference type="EMBL" id="KAK4871777.1"/>
    </source>
</evidence>
<feature type="transmembrane region" description="Helical" evidence="11">
    <location>
        <begin position="62"/>
        <end position="94"/>
    </location>
</feature>
<dbReference type="PANTHER" id="PTHR11036:SF79">
    <property type="entry name" value="SEMAPHORIN 5C, ISOFORM A"/>
    <property type="match status" value="1"/>
</dbReference>
<dbReference type="SMART" id="SM00209">
    <property type="entry name" value="TSP1"/>
    <property type="match status" value="6"/>
</dbReference>
<dbReference type="PANTHER" id="PTHR11036">
    <property type="entry name" value="SEMAPHORIN"/>
    <property type="match status" value="1"/>
</dbReference>
<sequence>MANEKNIVLKVLDVDDTVEKKEIEEAIHRIVRKGGDEIKDFKVIEVGGGDANRKEWKQRGRYILNLCIFVTDVSAMAVCGLFLALNFIVFIPLINTAIGEDFKYISYQDLQPLISRFSKNNITYYSQLLFDVAGKQVLVGARDALFRLSLPSLHLLEETTWVAPDEKISLCLDKGQTEKSCHNYIKVLLTDGNRILTCGTNAFSPTCSWRPIQNISQILHWEDGVANCPYNPSANITALISDSGDYYVGGPTDFHGSDAAIYRSIGKQSRIRTKQYNGMWLNEPQFVGSFESDQFIYFIFREPAVEYANYGKIIYSRIARVCKNDMGGQSVLKDNWTTFVKARITCSVSGNYPSYFDEIQSTTYVTEQSIMYAVFTTPTNAIAGSAICAFNLTSINLAFSGPFKYQQHSGSIWEKYYAKSDYHFTCKTQPQGIYEVEASKYQLMDNMIEATTPNPLHLAVLERYTHITVDVLSTKSDNTVHVVYIATMTGLIKKLTVLPGGQSTCVVEIWNPVADTKTPILNIQFLKETNSLYVGTDTELLRVPAHHCQRHMSRNSCHNAMDPYCGWNELEDACTSAPNFDPLTKHWAQGDLKCPVLNASVDGGWTSWSDWSPCHLQNPQDLLSLDECFCQTRRCDNPAPQNGGKPCVGLSTTVTNCTVHGGWTPWSAWSACSATCGVAVKTRRRTCSNPTPAHGGRVCVGQDHAEVLCSENPPCPTQTVPPQDGHWSEWRDWSDCTVSCGGGFRKRQRKCDNPFPKHGGQECVGCEVEYDMCNTNPCPEQKRLGQWTPWFITNNSKNEYTEHRYRYSCRAPVQDIQQIKISISKEEQRTCKNGLCSLSNVDDISRWTAWSSWSECVGSCGEGVQIRSRVCEGKGECSGQSIQTKKCNLDNCKPEWGCWTEWTRCSVSCGLGVKKRYRNCLGTECEGEPTQEEPCEGPPCTSLLGWDSWTIWSLCDENNEQHRQRKCRTSNPGPHLCQGHSKETRMCVLDMNNDLNPLGLEVEAASLSTGTVIGCVLAGVVIGLLCSSVMIYFYFRKKKTHLPSSPHYISAKQNPYITVPLQDLPSKKQGASSSHSILNNTHHGTIKLNKVYDYDTATIKRNSHSLNNGHMKSDNCYYD</sequence>
<keyword evidence="6 11" id="KW-1133">Transmembrane helix</keyword>
<protein>
    <recommendedName>
        <fullName evidence="12">Sema domain-containing protein</fullName>
    </recommendedName>
</protein>
<evidence type="ECO:0000259" key="12">
    <source>
        <dbReference type="PROSITE" id="PS51004"/>
    </source>
</evidence>
<keyword evidence="3" id="KW-0677">Repeat</keyword>
<dbReference type="InterPro" id="IPR001627">
    <property type="entry name" value="Semap_dom"/>
</dbReference>
<keyword evidence="9" id="KW-0325">Glycoprotein</keyword>
<dbReference type="Proteomes" id="UP001353858">
    <property type="component" value="Unassembled WGS sequence"/>
</dbReference>
<dbReference type="FunFam" id="2.20.100.10:FF:000001">
    <property type="entry name" value="semaphorin-5A isoform X1"/>
    <property type="match status" value="1"/>
</dbReference>
<dbReference type="FunFam" id="2.20.100.10:FF:000007">
    <property type="entry name" value="Thrombospondin 1"/>
    <property type="match status" value="1"/>
</dbReference>
<keyword evidence="14" id="KW-1185">Reference proteome</keyword>
<dbReference type="GO" id="GO:0005886">
    <property type="term" value="C:plasma membrane"/>
    <property type="evidence" value="ECO:0007669"/>
    <property type="project" value="TreeGrafter"/>
</dbReference>
<dbReference type="AlphaFoldDB" id="A0AAN7PNK4"/>
<evidence type="ECO:0000256" key="11">
    <source>
        <dbReference type="SAM" id="Phobius"/>
    </source>
</evidence>
<dbReference type="InterPro" id="IPR027231">
    <property type="entry name" value="Semaphorin"/>
</dbReference>
<dbReference type="FunFam" id="2.130.10.10:FF:001151">
    <property type="entry name" value="Semaphorin 5C"/>
    <property type="match status" value="1"/>
</dbReference>
<evidence type="ECO:0000256" key="1">
    <source>
        <dbReference type="ARBA" id="ARBA00004167"/>
    </source>
</evidence>
<evidence type="ECO:0000256" key="5">
    <source>
        <dbReference type="ARBA" id="ARBA00022902"/>
    </source>
</evidence>
<dbReference type="GO" id="GO:0045499">
    <property type="term" value="F:chemorepellent activity"/>
    <property type="evidence" value="ECO:0007669"/>
    <property type="project" value="TreeGrafter"/>
</dbReference>
<evidence type="ECO:0000256" key="4">
    <source>
        <dbReference type="ARBA" id="ARBA00022782"/>
    </source>
</evidence>
<dbReference type="PROSITE" id="PS50092">
    <property type="entry name" value="TSP1"/>
    <property type="match status" value="6"/>
</dbReference>